<dbReference type="SUPFAM" id="SSF110296">
    <property type="entry name" value="Oligoxyloglucan reducing end-specific cellobiohydrolase"/>
    <property type="match status" value="1"/>
</dbReference>
<evidence type="ECO:0000313" key="3">
    <source>
        <dbReference type="Proteomes" id="UP000320176"/>
    </source>
</evidence>
<evidence type="ECO:0000313" key="2">
    <source>
        <dbReference type="EMBL" id="TWT92027.1"/>
    </source>
</evidence>
<keyword evidence="3" id="KW-1185">Reference proteome</keyword>
<reference evidence="2 3" key="1">
    <citation type="submission" date="2019-02" db="EMBL/GenBank/DDBJ databases">
        <title>Deep-cultivation of Planctomycetes and their phenomic and genomic characterization uncovers novel biology.</title>
        <authorList>
            <person name="Wiegand S."/>
            <person name="Jogler M."/>
            <person name="Boedeker C."/>
            <person name="Pinto D."/>
            <person name="Vollmers J."/>
            <person name="Rivas-Marin E."/>
            <person name="Kohn T."/>
            <person name="Peeters S.H."/>
            <person name="Heuer A."/>
            <person name="Rast P."/>
            <person name="Oberbeckmann S."/>
            <person name="Bunk B."/>
            <person name="Jeske O."/>
            <person name="Meyerdierks A."/>
            <person name="Storesund J.E."/>
            <person name="Kallscheuer N."/>
            <person name="Luecker S."/>
            <person name="Lage O.M."/>
            <person name="Pohl T."/>
            <person name="Merkel B.J."/>
            <person name="Hornburger P."/>
            <person name="Mueller R.-W."/>
            <person name="Bruemmer F."/>
            <person name="Labrenz M."/>
            <person name="Spormann A.M."/>
            <person name="Op Den Camp H."/>
            <person name="Overmann J."/>
            <person name="Amann R."/>
            <person name="Jetten M.S.M."/>
            <person name="Mascher T."/>
            <person name="Medema M.H."/>
            <person name="Devos D.P."/>
            <person name="Kaster A.-K."/>
            <person name="Ovreas L."/>
            <person name="Rohde M."/>
            <person name="Galperin M.Y."/>
            <person name="Jogler C."/>
        </authorList>
    </citation>
    <scope>NUCLEOTIDE SEQUENCE [LARGE SCALE GENOMIC DNA]</scope>
    <source>
        <strain evidence="2 3">Pla52n</strain>
    </source>
</reference>
<evidence type="ECO:0000256" key="1">
    <source>
        <dbReference type="SAM" id="MobiDB-lite"/>
    </source>
</evidence>
<dbReference type="Gene3D" id="2.60.40.1190">
    <property type="match status" value="1"/>
</dbReference>
<comment type="caution">
    <text evidence="2">The sequence shown here is derived from an EMBL/GenBank/DDBJ whole genome shotgun (WGS) entry which is preliminary data.</text>
</comment>
<dbReference type="EMBL" id="SJPN01000012">
    <property type="protein sequence ID" value="TWT92027.1"/>
    <property type="molecule type" value="Genomic_DNA"/>
</dbReference>
<name>A0A5C5ZYI7_9BACT</name>
<gene>
    <name evidence="2" type="ORF">Pla52n_63230</name>
</gene>
<dbReference type="CDD" id="cd15482">
    <property type="entry name" value="Sialidase_non-viral"/>
    <property type="match status" value="1"/>
</dbReference>
<sequence length="941" mass="103555">MKNNTVRMTRWLANPRPHFLWIVVATMMSAIAITPPVGAQAPFLKPLPAAHSQGLGSGRGPEVVPDYCPTESLRDDATLRAISANGDELVLAVGDHGTILRSDDGGYKWSSVEIDVASRLSDVAWIDDKQAIAVGGHYDPITRMSRSRVLLSRDAGRSWRIVDSNELPRLRSLVLWDGRLVACGDWSSIHRSSMYESVDAGLNWQSLDPRDHARVQSLIQRRADAEIESASDLARWSQAIGVPIASRCFCRLGEKTVLVAGDHGVIARSDDLGRQWMTVRGTQRRTAILFVSTNAHRVPWSLLGRETIEHRRRSSILMLDADDASESLSMKSELPQSALQQTSLPLASPNGMKRDWLEQAAMGAVASGVDVLRTPSNDQTQKSEIQNWLLIHRPSVIALDDQLDDLTQQRFLAAAMSVGAERVVTYSIGHMGNSLLLSSATLPQSGTLAGDFWQDALLLVEPTQMAPTTTSTRTLYESTGNTTRVETLGAGIQLEPGQNLTAGHSPTARRRMQVVLARQRNTVKLDEMIRDAVEPRMMKTALQLALDQTAPEDRFRLAWYVVQSTQQRVGVAGESVDDEIRDVAAQVFQDYFPNSSAAAWLRTWLTATHQSCERSQRIRQPAAVSSQRPFVAMGEPQSKTSEAGDVVDSALELPSTSGVDVAGVSPFQDSSSMVVQASAVSPIQVPHATAMNTAKSMRPNASADVDLMWEMHPLKLLIEHAEKIATGNRLDSSENHASTANLDAVARSNSRWSPLLTRDGTFSLLAKQSVSGPPRLDGQYDDPCWQAASPIQIGDVELRCTHDQRFVYFAVQVPADKLGSDRSTMPAGQRDCDLDASDRVRLRLDLDQDLLTSMQLEFNTRGKTRDGIEHPADWQPTWFIAPKQNGSHVQFEIAVTRADLVGTSTKPLKTWFFSAEVLAAGEASPWQIIPLPEQWVRVDFQ</sequence>
<dbReference type="AlphaFoldDB" id="A0A5C5ZYI7"/>
<evidence type="ECO:0008006" key="4">
    <source>
        <dbReference type="Google" id="ProtNLM"/>
    </source>
</evidence>
<protein>
    <recommendedName>
        <fullName evidence="4">Ycf48-like protein</fullName>
    </recommendedName>
</protein>
<organism evidence="2 3">
    <name type="scientific">Stieleria varia</name>
    <dbReference type="NCBI Taxonomy" id="2528005"/>
    <lineage>
        <taxon>Bacteria</taxon>
        <taxon>Pseudomonadati</taxon>
        <taxon>Planctomycetota</taxon>
        <taxon>Planctomycetia</taxon>
        <taxon>Pirellulales</taxon>
        <taxon>Pirellulaceae</taxon>
        <taxon>Stieleria</taxon>
    </lineage>
</organism>
<accession>A0A5C5ZYI7</accession>
<feature type="region of interest" description="Disordered" evidence="1">
    <location>
        <begin position="616"/>
        <end position="642"/>
    </location>
</feature>
<dbReference type="SUPFAM" id="SSF49344">
    <property type="entry name" value="CBD9-like"/>
    <property type="match status" value="1"/>
</dbReference>
<dbReference type="Gene3D" id="2.130.10.10">
    <property type="entry name" value="YVTN repeat-like/Quinoprotein amine dehydrogenase"/>
    <property type="match status" value="1"/>
</dbReference>
<dbReference type="InterPro" id="IPR015943">
    <property type="entry name" value="WD40/YVTN_repeat-like_dom_sf"/>
</dbReference>
<proteinExistence type="predicted"/>
<dbReference type="Proteomes" id="UP000320176">
    <property type="component" value="Unassembled WGS sequence"/>
</dbReference>